<dbReference type="InterPro" id="IPR011055">
    <property type="entry name" value="Dup_hybrid_motif"/>
</dbReference>
<dbReference type="PROSITE" id="PS00371">
    <property type="entry name" value="PTS_EIIA_TYPE_1_HIS"/>
    <property type="match status" value="1"/>
</dbReference>
<dbReference type="Pfam" id="PF00367">
    <property type="entry name" value="PTS_EIIB"/>
    <property type="match status" value="1"/>
</dbReference>
<feature type="transmembrane region" description="Helical" evidence="13">
    <location>
        <begin position="330"/>
        <end position="351"/>
    </location>
</feature>
<dbReference type="Gene3D" id="3.30.1360.60">
    <property type="entry name" value="Glucose permease domain IIB"/>
    <property type="match status" value="1"/>
</dbReference>
<keyword evidence="4" id="KW-0762">Sugar transport</keyword>
<feature type="transmembrane region" description="Helical" evidence="13">
    <location>
        <begin position="363"/>
        <end position="381"/>
    </location>
</feature>
<gene>
    <name evidence="17" type="primary">bglF</name>
    <name evidence="17" type="ORF">SCANT_v1c06520</name>
</gene>
<comment type="subcellular location">
    <subcellularLocation>
        <location evidence="1">Cell membrane</location>
        <topology evidence="1">Multi-pass membrane protein</topology>
    </subcellularLocation>
</comment>
<dbReference type="KEGG" id="scj:SCANT_v1c06520"/>
<dbReference type="Pfam" id="PF02378">
    <property type="entry name" value="PTS_EIIC"/>
    <property type="match status" value="1"/>
</dbReference>
<proteinExistence type="predicted"/>
<evidence type="ECO:0000256" key="4">
    <source>
        <dbReference type="ARBA" id="ARBA00022597"/>
    </source>
</evidence>
<dbReference type="InterPro" id="IPR001127">
    <property type="entry name" value="PTS_EIIA_1_perm"/>
</dbReference>
<reference evidence="17 18" key="1">
    <citation type="journal article" date="2015" name="Genome Announc.">
        <title>Complete Genome Sequence of Spiroplasma cantharicola CC-1T (DSM 21588), a Bacterium Isolated from Soldier Beetle (Cantharis carolinus).</title>
        <authorList>
            <person name="Lo W.S."/>
            <person name="Liu P.Y."/>
            <person name="Kuo C.H."/>
        </authorList>
    </citation>
    <scope>NUCLEOTIDE SEQUENCE [LARGE SCALE GENOMIC DNA]</scope>
    <source>
        <strain evidence="17 18">CC-1</strain>
    </source>
</reference>
<dbReference type="OrthoDB" id="400707at2"/>
<sequence length="863" mass="95631">MEKNIKIYSPADGKIKPLKDLNDGVFSENMLGEGVYIEPTSSEFYSPFEEGTVAQIFHTKHAFHFKSEQGPVILMHIGLDTIHLQGKPFDVKVKEGDSINLKTKIVDVDFKLLDEKNIVKSTPLVIDLNEFKGWKFNSKIKSEKIIKQGELIGELIFEEKMVEESTIYQVEKLLNTKNKYEQAAEVIYKAVGKKDNYKQVYNCMTRLRFEVLDTKKVDVETIKNINLVKGIIWAGNQIQIVIGGEVYKVKEAVENVAQGISTNKSQVKTVTKQSLIKRFMIAVGAIIMPSLPVLMASGLLMGLKTLLVMGNVITDMKFGTGAPIDMNVDLFSLFINIAAETGLKLMGVFVGYNTMKWLGGPTIMQLLLSLLIAGAPLGLGMQPDLTLFSINGFVVKAALYTSSIIPHVAMAFIIFHLDKWIKVWMPTSIDVLFRPLLIVIIAYTSIFFVLGPILFLIEQFMALIVGYLSQIPYGIGVMIFVATWQPLVLTGMHVPVIMTVVMPMAAGHFSTLMAVNIAVFAQVGAAIGVAIRTKNGQLRSTVIAAIPGGIVGVTEPILYGINLPKMRPFIAGVIAAGAFGLLSGLMGIEARTSGGLGIFGFTGTLMEPRYVETVVNGVRLMPSANNIFIGGPNSAILNCVLWLVLNIGVIPAAAGVGFLMYVERKDEIKSVKSANKVLLKYYSLAKKIKINVAKTQLAEEIKKIDSVIKTEDSIRSKEIEKVFIKINLLESKIDNLTSKLEKKKQSIISKLARLSKKEASEEQLKLLLEKYSILENNLKVKELSEELAKTKTENEKSIIEFNNWKEKSYQAINSVILQVSQKADSKVLTEVGDLYYNAINALEIGYMLIDQKDFYISKKRIRQ</sequence>
<evidence type="ECO:0000256" key="5">
    <source>
        <dbReference type="ARBA" id="ARBA00022679"/>
    </source>
</evidence>
<keyword evidence="7 13" id="KW-0812">Transmembrane</keyword>
<dbReference type="GO" id="GO:0008982">
    <property type="term" value="F:protein-N(PI)-phosphohistidine-sugar phosphotransferase activity"/>
    <property type="evidence" value="ECO:0007669"/>
    <property type="project" value="InterPro"/>
</dbReference>
<evidence type="ECO:0000256" key="11">
    <source>
        <dbReference type="PROSITE-ProRule" id="PRU00421"/>
    </source>
</evidence>
<dbReference type="PANTHER" id="PTHR30175">
    <property type="entry name" value="PHOSPHOTRANSFERASE SYSTEM TRANSPORT PROTEIN"/>
    <property type="match status" value="1"/>
</dbReference>
<dbReference type="Pfam" id="PF00358">
    <property type="entry name" value="PTS_EIIA_1"/>
    <property type="match status" value="1"/>
</dbReference>
<dbReference type="GO" id="GO:0005886">
    <property type="term" value="C:plasma membrane"/>
    <property type="evidence" value="ECO:0007669"/>
    <property type="project" value="UniProtKB-SubCell"/>
</dbReference>
<dbReference type="Gene3D" id="2.70.70.10">
    <property type="entry name" value="Glucose Permease (Domain IIA)"/>
    <property type="match status" value="1"/>
</dbReference>
<evidence type="ECO:0000259" key="15">
    <source>
        <dbReference type="PROSITE" id="PS51098"/>
    </source>
</evidence>
<dbReference type="NCBIfam" id="TIGR00830">
    <property type="entry name" value="PTBA"/>
    <property type="match status" value="1"/>
</dbReference>
<keyword evidence="9 13" id="KW-1133">Transmembrane helix</keyword>
<dbReference type="PROSITE" id="PS51093">
    <property type="entry name" value="PTS_EIIA_TYPE_1"/>
    <property type="match status" value="1"/>
</dbReference>
<keyword evidence="5" id="KW-0808">Transferase</keyword>
<evidence type="ECO:0000313" key="17">
    <source>
        <dbReference type="EMBL" id="ALD66558.1"/>
    </source>
</evidence>
<evidence type="ECO:0000256" key="1">
    <source>
        <dbReference type="ARBA" id="ARBA00004651"/>
    </source>
</evidence>
<accession>A0A0M3SJD4</accession>
<evidence type="ECO:0000313" key="18">
    <source>
        <dbReference type="Proteomes" id="UP000063919"/>
    </source>
</evidence>
<dbReference type="CDD" id="cd00212">
    <property type="entry name" value="PTS_IIB_glc"/>
    <property type="match status" value="1"/>
</dbReference>
<dbReference type="InterPro" id="IPR013013">
    <property type="entry name" value="PTS_EIIC_1"/>
</dbReference>
<feature type="domain" description="PTS EIIA type-1" evidence="14">
    <location>
        <begin position="23"/>
        <end position="128"/>
    </location>
</feature>
<dbReference type="PANTHER" id="PTHR30175:SF1">
    <property type="entry name" value="PTS SYSTEM ARBUTIN-, CELLOBIOSE-, AND SALICIN-SPECIFIC EIIBC COMPONENT-RELATED"/>
    <property type="match status" value="1"/>
</dbReference>
<feature type="coiled-coil region" evidence="12">
    <location>
        <begin position="719"/>
        <end position="800"/>
    </location>
</feature>
<keyword evidence="10 13" id="KW-0472">Membrane</keyword>
<keyword evidence="12" id="KW-0175">Coiled coil</keyword>
<evidence type="ECO:0000256" key="3">
    <source>
        <dbReference type="ARBA" id="ARBA00022475"/>
    </source>
</evidence>
<dbReference type="InterPro" id="IPR003352">
    <property type="entry name" value="PTS_EIIC"/>
</dbReference>
<keyword evidence="2" id="KW-0813">Transport</keyword>
<evidence type="ECO:0000256" key="10">
    <source>
        <dbReference type="ARBA" id="ARBA00023136"/>
    </source>
</evidence>
<dbReference type="PROSITE" id="PS51098">
    <property type="entry name" value="PTS_EIIB_TYPE_1"/>
    <property type="match status" value="1"/>
</dbReference>
<name>A0A0M3SJD4_9MOLU</name>
<organism evidence="17 18">
    <name type="scientific">Spiroplasma cantharicola</name>
    <dbReference type="NCBI Taxonomy" id="362837"/>
    <lineage>
        <taxon>Bacteria</taxon>
        <taxon>Bacillati</taxon>
        <taxon>Mycoplasmatota</taxon>
        <taxon>Mollicutes</taxon>
        <taxon>Entomoplasmatales</taxon>
        <taxon>Spiroplasmataceae</taxon>
        <taxon>Spiroplasma</taxon>
    </lineage>
</organism>
<dbReference type="GO" id="GO:0009401">
    <property type="term" value="P:phosphoenolpyruvate-dependent sugar phosphotransferase system"/>
    <property type="evidence" value="ECO:0007669"/>
    <property type="project" value="UniProtKB-KW"/>
</dbReference>
<dbReference type="AlphaFoldDB" id="A0A0M3SJD4"/>
<dbReference type="InterPro" id="IPR001996">
    <property type="entry name" value="PTS_IIB_1"/>
</dbReference>
<feature type="transmembrane region" description="Helical" evidence="13">
    <location>
        <begin position="393"/>
        <end position="415"/>
    </location>
</feature>
<evidence type="ECO:0000259" key="16">
    <source>
        <dbReference type="PROSITE" id="PS51103"/>
    </source>
</evidence>
<evidence type="ECO:0000256" key="13">
    <source>
        <dbReference type="SAM" id="Phobius"/>
    </source>
</evidence>
<dbReference type="EMBL" id="CP012622">
    <property type="protein sequence ID" value="ALD66558.1"/>
    <property type="molecule type" value="Genomic_DNA"/>
</dbReference>
<evidence type="ECO:0000256" key="2">
    <source>
        <dbReference type="ARBA" id="ARBA00022448"/>
    </source>
</evidence>
<feature type="domain" description="PTS EIIC type-1" evidence="16">
    <location>
        <begin position="281"/>
        <end position="675"/>
    </location>
</feature>
<dbReference type="PROSITE" id="PS01035">
    <property type="entry name" value="PTS_EIIB_TYPE_1_CYS"/>
    <property type="match status" value="1"/>
</dbReference>
<keyword evidence="6" id="KW-0598">Phosphotransferase system</keyword>
<evidence type="ECO:0000256" key="8">
    <source>
        <dbReference type="ARBA" id="ARBA00022777"/>
    </source>
</evidence>
<feature type="transmembrane region" description="Helical" evidence="13">
    <location>
        <begin position="279"/>
        <end position="301"/>
    </location>
</feature>
<feature type="domain" description="PTS EIIB type-1" evidence="15">
    <location>
        <begin position="181"/>
        <end position="263"/>
    </location>
</feature>
<dbReference type="PATRIC" id="fig|362837.3.peg.668"/>
<feature type="transmembrane region" description="Helical" evidence="13">
    <location>
        <begin position="436"/>
        <end position="454"/>
    </location>
</feature>
<keyword evidence="8" id="KW-0418">Kinase</keyword>
<dbReference type="SUPFAM" id="SSF55604">
    <property type="entry name" value="Glucose permease domain IIB"/>
    <property type="match status" value="1"/>
</dbReference>
<evidence type="ECO:0000256" key="12">
    <source>
        <dbReference type="SAM" id="Coils"/>
    </source>
</evidence>
<protein>
    <submittedName>
        <fullName evidence="17">PTS system, beta-glucosides-specific IIC component</fullName>
    </submittedName>
</protein>
<dbReference type="Proteomes" id="UP000063919">
    <property type="component" value="Chromosome"/>
</dbReference>
<dbReference type="PROSITE" id="PS51103">
    <property type="entry name" value="PTS_EIIC_TYPE_1"/>
    <property type="match status" value="1"/>
</dbReference>
<dbReference type="GO" id="GO:0090563">
    <property type="term" value="F:protein-phosphocysteine-sugar phosphotransferase activity"/>
    <property type="evidence" value="ECO:0007669"/>
    <property type="project" value="TreeGrafter"/>
</dbReference>
<evidence type="ECO:0000259" key="14">
    <source>
        <dbReference type="PROSITE" id="PS51093"/>
    </source>
</evidence>
<feature type="transmembrane region" description="Helical" evidence="13">
    <location>
        <begin position="569"/>
        <end position="588"/>
    </location>
</feature>
<dbReference type="InterPro" id="IPR050558">
    <property type="entry name" value="PTS_Sugar-Specific_Components"/>
</dbReference>
<dbReference type="SUPFAM" id="SSF51261">
    <property type="entry name" value="Duplicated hybrid motif"/>
    <property type="match status" value="1"/>
</dbReference>
<feature type="active site" description="Phosphocysteine intermediate; for EIIB activity" evidence="11">
    <location>
        <position position="203"/>
    </location>
</feature>
<dbReference type="InterPro" id="IPR018113">
    <property type="entry name" value="PTrfase_EIIB_Cys"/>
</dbReference>
<dbReference type="RefSeq" id="WP_053946312.1">
    <property type="nucleotide sequence ID" value="NZ_CP012622.1"/>
</dbReference>
<evidence type="ECO:0000256" key="6">
    <source>
        <dbReference type="ARBA" id="ARBA00022683"/>
    </source>
</evidence>
<keyword evidence="3" id="KW-1003">Cell membrane</keyword>
<evidence type="ECO:0000256" key="7">
    <source>
        <dbReference type="ARBA" id="ARBA00022692"/>
    </source>
</evidence>
<keyword evidence="18" id="KW-1185">Reference proteome</keyword>
<evidence type="ECO:0000256" key="9">
    <source>
        <dbReference type="ARBA" id="ARBA00022989"/>
    </source>
</evidence>
<dbReference type="InterPro" id="IPR036878">
    <property type="entry name" value="Glu_permease_IIB"/>
</dbReference>
<dbReference type="GO" id="GO:0016301">
    <property type="term" value="F:kinase activity"/>
    <property type="evidence" value="ECO:0007669"/>
    <property type="project" value="UniProtKB-KW"/>
</dbReference>
<dbReference type="STRING" id="362837.SCANT_v1c06520"/>
<feature type="transmembrane region" description="Helical" evidence="13">
    <location>
        <begin position="640"/>
        <end position="662"/>
    </location>
</feature>
<feature type="transmembrane region" description="Helical" evidence="13">
    <location>
        <begin position="512"/>
        <end position="531"/>
    </location>
</feature>